<evidence type="ECO:0000256" key="1">
    <source>
        <dbReference type="SAM" id="MobiDB-lite"/>
    </source>
</evidence>
<feature type="domain" description="AMP-dependent synthetase/ligase" evidence="2">
    <location>
        <begin position="64"/>
        <end position="261"/>
    </location>
</feature>
<keyword evidence="4" id="KW-0436">Ligase</keyword>
<evidence type="ECO:0000259" key="2">
    <source>
        <dbReference type="Pfam" id="PF00501"/>
    </source>
</evidence>
<feature type="domain" description="AMP-binding enzyme C-terminal" evidence="3">
    <location>
        <begin position="312"/>
        <end position="385"/>
    </location>
</feature>
<reference evidence="4 5" key="1">
    <citation type="submission" date="2018-03" db="EMBL/GenBank/DDBJ databases">
        <authorList>
            <person name="Keele B.F."/>
        </authorList>
    </citation>
    <scope>NUCLEOTIDE SEQUENCE [LARGE SCALE GENOMIC DNA]</scope>
    <source>
        <strain evidence="4 5">CECT 8811</strain>
    </source>
</reference>
<dbReference type="InterPro" id="IPR000873">
    <property type="entry name" value="AMP-dep_synth/lig_dom"/>
</dbReference>
<organism evidence="4 5">
    <name type="scientific">Aliiroseovarius pelagivivens</name>
    <dbReference type="NCBI Taxonomy" id="1639690"/>
    <lineage>
        <taxon>Bacteria</taxon>
        <taxon>Pseudomonadati</taxon>
        <taxon>Pseudomonadota</taxon>
        <taxon>Alphaproteobacteria</taxon>
        <taxon>Rhodobacterales</taxon>
        <taxon>Paracoccaceae</taxon>
        <taxon>Aliiroseovarius</taxon>
    </lineage>
</organism>
<sequence>MRFRQDMQSTVHFPDEGAPEQARRAARAVQLLANGLRDGASIRARQVTGDPIEVWQADDGQQVLQCQSSGSSGAPKTIQRRPESWIASFEITRRQFGAGADTPYAVLGDPGHSLVLFAIIEAFHLGADLSVLAGLSPRTQLLGLKRDKVHVLYATPAQLRLLLKADTSPLPDMRQVFSGGGKLDQDTATALACLFPNAELHEFFGASETSFMSIAPTGTPVGSVGRAYPGVQIDLRDSDGQPVAQGAGELWVKSPYLFDGYVEGDSVDTRWQDGFLTVGEMARLDPNGFLYLLGRKSRMVTVADQNVFPEVIETVFHRVMPRARCVVVPVDDALRGQVLVAVVEGAAQPDLTRAALKLCHDELGAHSVPRQVRYIQELPMLPAGKPDLVRLGKIVGAGHE</sequence>
<dbReference type="InterPro" id="IPR042099">
    <property type="entry name" value="ANL_N_sf"/>
</dbReference>
<name>A0A2R8AM59_9RHOB</name>
<dbReference type="InterPro" id="IPR045851">
    <property type="entry name" value="AMP-bd_C_sf"/>
</dbReference>
<dbReference type="EMBL" id="OMOI01000001">
    <property type="protein sequence ID" value="SPF77101.1"/>
    <property type="molecule type" value="Genomic_DNA"/>
</dbReference>
<evidence type="ECO:0000313" key="4">
    <source>
        <dbReference type="EMBL" id="SPF77101.1"/>
    </source>
</evidence>
<feature type="compositionally biased region" description="Polar residues" evidence="1">
    <location>
        <begin position="1"/>
        <end position="11"/>
    </location>
</feature>
<dbReference type="Pfam" id="PF00501">
    <property type="entry name" value="AMP-binding"/>
    <property type="match status" value="1"/>
</dbReference>
<dbReference type="AlphaFoldDB" id="A0A2R8AM59"/>
<evidence type="ECO:0000313" key="5">
    <source>
        <dbReference type="Proteomes" id="UP000244911"/>
    </source>
</evidence>
<dbReference type="InterPro" id="IPR025110">
    <property type="entry name" value="AMP-bd_C"/>
</dbReference>
<dbReference type="SUPFAM" id="SSF56801">
    <property type="entry name" value="Acetyl-CoA synthetase-like"/>
    <property type="match status" value="1"/>
</dbReference>
<dbReference type="EC" id="6.2.1.-" evidence="4"/>
<dbReference type="PANTHER" id="PTHR43767:SF1">
    <property type="entry name" value="NONRIBOSOMAL PEPTIDE SYNTHASE PES1 (EUROFUNG)-RELATED"/>
    <property type="match status" value="1"/>
</dbReference>
<accession>A0A2R8AM59</accession>
<dbReference type="InterPro" id="IPR050237">
    <property type="entry name" value="ATP-dep_AMP-bd_enzyme"/>
</dbReference>
<dbReference type="PANTHER" id="PTHR43767">
    <property type="entry name" value="LONG-CHAIN-FATTY-ACID--COA LIGASE"/>
    <property type="match status" value="1"/>
</dbReference>
<evidence type="ECO:0000259" key="3">
    <source>
        <dbReference type="Pfam" id="PF13193"/>
    </source>
</evidence>
<gene>
    <name evidence="4" type="primary">yhfT</name>
    <name evidence="4" type="ORF">ALP8811_02124</name>
</gene>
<feature type="region of interest" description="Disordered" evidence="1">
    <location>
        <begin position="1"/>
        <end position="20"/>
    </location>
</feature>
<dbReference type="GO" id="GO:0016878">
    <property type="term" value="F:acid-thiol ligase activity"/>
    <property type="evidence" value="ECO:0007669"/>
    <property type="project" value="UniProtKB-ARBA"/>
</dbReference>
<dbReference type="Proteomes" id="UP000244911">
    <property type="component" value="Unassembled WGS sequence"/>
</dbReference>
<dbReference type="Pfam" id="PF13193">
    <property type="entry name" value="AMP-binding_C"/>
    <property type="match status" value="1"/>
</dbReference>
<dbReference type="OrthoDB" id="9803968at2"/>
<dbReference type="RefSeq" id="WP_108857057.1">
    <property type="nucleotide sequence ID" value="NZ_OMOI01000001.1"/>
</dbReference>
<keyword evidence="5" id="KW-1185">Reference proteome</keyword>
<dbReference type="Gene3D" id="3.40.50.12780">
    <property type="entry name" value="N-terminal domain of ligase-like"/>
    <property type="match status" value="1"/>
</dbReference>
<protein>
    <submittedName>
        <fullName evidence="4">Putative acyl--CoA ligase YhfT</fullName>
        <ecNumber evidence="4">6.2.1.-</ecNumber>
    </submittedName>
</protein>
<proteinExistence type="predicted"/>
<dbReference type="Gene3D" id="3.30.300.30">
    <property type="match status" value="1"/>
</dbReference>